<dbReference type="InterPro" id="IPR043428">
    <property type="entry name" value="LivM-like"/>
</dbReference>
<evidence type="ECO:0000313" key="8">
    <source>
        <dbReference type="Proteomes" id="UP001629214"/>
    </source>
</evidence>
<dbReference type="PANTHER" id="PTHR30482">
    <property type="entry name" value="HIGH-AFFINITY BRANCHED-CHAIN AMINO ACID TRANSPORT SYSTEM PERMEASE"/>
    <property type="match status" value="1"/>
</dbReference>
<organism evidence="7 8">
    <name type="scientific">Herbaspirillum rhizosphaerae</name>
    <dbReference type="NCBI Taxonomy" id="346179"/>
    <lineage>
        <taxon>Bacteria</taxon>
        <taxon>Pseudomonadati</taxon>
        <taxon>Pseudomonadota</taxon>
        <taxon>Betaproteobacteria</taxon>
        <taxon>Burkholderiales</taxon>
        <taxon>Oxalobacteraceae</taxon>
        <taxon>Herbaspirillum</taxon>
    </lineage>
</organism>
<feature type="transmembrane region" description="Helical" evidence="6">
    <location>
        <begin position="311"/>
        <end position="338"/>
    </location>
</feature>
<dbReference type="Proteomes" id="UP001629214">
    <property type="component" value="Unassembled WGS sequence"/>
</dbReference>
<name>A0ABW8Z627_9BURK</name>
<reference evidence="7 8" key="1">
    <citation type="journal article" date="2024" name="Chem. Sci.">
        <title>Discovery of megapolipeptins by genome mining of a Burkholderiales bacteria collection.</title>
        <authorList>
            <person name="Paulo B.S."/>
            <person name="Recchia M.J.J."/>
            <person name="Lee S."/>
            <person name="Fergusson C.H."/>
            <person name="Romanowski S.B."/>
            <person name="Hernandez A."/>
            <person name="Krull N."/>
            <person name="Liu D.Y."/>
            <person name="Cavanagh H."/>
            <person name="Bos A."/>
            <person name="Gray C.A."/>
            <person name="Murphy B.T."/>
            <person name="Linington R.G."/>
            <person name="Eustaquio A.S."/>
        </authorList>
    </citation>
    <scope>NUCLEOTIDE SEQUENCE [LARGE SCALE GENOMIC DNA]</scope>
    <source>
        <strain evidence="7 8">RL21-008-BIB-B</strain>
    </source>
</reference>
<evidence type="ECO:0000256" key="2">
    <source>
        <dbReference type="ARBA" id="ARBA00022475"/>
    </source>
</evidence>
<accession>A0ABW8Z627</accession>
<keyword evidence="3 6" id="KW-0812">Transmembrane</keyword>
<evidence type="ECO:0000256" key="3">
    <source>
        <dbReference type="ARBA" id="ARBA00022692"/>
    </source>
</evidence>
<dbReference type="RefSeq" id="WP_408167113.1">
    <property type="nucleotide sequence ID" value="NZ_JAQQFR010000004.1"/>
</dbReference>
<comment type="caution">
    <text evidence="7">The sequence shown here is derived from an EMBL/GenBank/DDBJ whole genome shotgun (WGS) entry which is preliminary data.</text>
</comment>
<evidence type="ECO:0000256" key="5">
    <source>
        <dbReference type="ARBA" id="ARBA00023136"/>
    </source>
</evidence>
<keyword evidence="8" id="KW-1185">Reference proteome</keyword>
<feature type="transmembrane region" description="Helical" evidence="6">
    <location>
        <begin position="275"/>
        <end position="299"/>
    </location>
</feature>
<dbReference type="CDD" id="cd06581">
    <property type="entry name" value="TM_PBP1_LivM_like"/>
    <property type="match status" value="1"/>
</dbReference>
<gene>
    <name evidence="7" type="ORF">PQR63_07850</name>
</gene>
<dbReference type="Pfam" id="PF02653">
    <property type="entry name" value="BPD_transp_2"/>
    <property type="match status" value="1"/>
</dbReference>
<evidence type="ECO:0000256" key="6">
    <source>
        <dbReference type="SAM" id="Phobius"/>
    </source>
</evidence>
<protein>
    <submittedName>
        <fullName evidence="7">Branched-chain amino acid ABC transporter permease</fullName>
    </submittedName>
</protein>
<sequence length="352" mass="37413">MSASTPTSAPATAATTSSVKTTTMSPLLRLPNDRWKPLEIIFWLLPVAAYFVFPEYLILISQIMIVGLFAISLDLILGYGGIVSLGHAAFFGLGAYTAGLLSVHGWGEPISGLLLAAVVAALFGYIISFLVVRGNDLARLMVTLGIGLMLFEAANKAAFITGGVDGLSGMMVDKIFGVFEFDLNGKVAYIYSFVVLFILFAVLRRLVNSPFGLSLVGIREGGRRMPAIGVNVNQRLTVIFTISAAIAGVAGALLAQTTQFVGLDVLGFPRSAELLIILVLGGTGRLYGGLVGAAIFMLAQDYLSGLNPAYWQFWIGLLLIVIVLFARGGILGGLTLIWNNLRKTSAVKGERS</sequence>
<evidence type="ECO:0000256" key="4">
    <source>
        <dbReference type="ARBA" id="ARBA00022989"/>
    </source>
</evidence>
<keyword evidence="2" id="KW-1003">Cell membrane</keyword>
<feature type="transmembrane region" description="Helical" evidence="6">
    <location>
        <begin position="188"/>
        <end position="207"/>
    </location>
</feature>
<dbReference type="EMBL" id="JAQQFR010000004">
    <property type="protein sequence ID" value="MFL9878288.1"/>
    <property type="molecule type" value="Genomic_DNA"/>
</dbReference>
<keyword evidence="5 6" id="KW-0472">Membrane</keyword>
<evidence type="ECO:0000256" key="1">
    <source>
        <dbReference type="ARBA" id="ARBA00004651"/>
    </source>
</evidence>
<comment type="subcellular location">
    <subcellularLocation>
        <location evidence="1">Cell membrane</location>
        <topology evidence="1">Multi-pass membrane protein</topology>
    </subcellularLocation>
</comment>
<dbReference type="PANTHER" id="PTHR30482:SF17">
    <property type="entry name" value="ABC TRANSPORTER ATP-BINDING PROTEIN"/>
    <property type="match status" value="1"/>
</dbReference>
<feature type="transmembrane region" description="Helical" evidence="6">
    <location>
        <begin position="40"/>
        <end position="59"/>
    </location>
</feature>
<proteinExistence type="predicted"/>
<feature type="transmembrane region" description="Helical" evidence="6">
    <location>
        <begin position="236"/>
        <end position="255"/>
    </location>
</feature>
<evidence type="ECO:0000313" key="7">
    <source>
        <dbReference type="EMBL" id="MFL9878288.1"/>
    </source>
</evidence>
<keyword evidence="4 6" id="KW-1133">Transmembrane helix</keyword>
<feature type="transmembrane region" description="Helical" evidence="6">
    <location>
        <begin position="66"/>
        <end position="90"/>
    </location>
</feature>
<dbReference type="InterPro" id="IPR001851">
    <property type="entry name" value="ABC_transp_permease"/>
</dbReference>
<feature type="transmembrane region" description="Helical" evidence="6">
    <location>
        <begin position="110"/>
        <end position="132"/>
    </location>
</feature>